<comment type="caution">
    <text evidence="2">The sequence shown here is derived from an EMBL/GenBank/DDBJ whole genome shotgun (WGS) entry which is preliminary data.</text>
</comment>
<accession>A0A8T2VDE6</accession>
<dbReference type="Proteomes" id="UP000825935">
    <property type="component" value="Chromosome 2"/>
</dbReference>
<name>A0A8T2VDE6_CERRI</name>
<feature type="signal peptide" evidence="1">
    <location>
        <begin position="1"/>
        <end position="17"/>
    </location>
</feature>
<evidence type="ECO:0000313" key="2">
    <source>
        <dbReference type="EMBL" id="KAH7445240.1"/>
    </source>
</evidence>
<proteinExistence type="predicted"/>
<dbReference type="OrthoDB" id="1936119at2759"/>
<keyword evidence="1" id="KW-0732">Signal</keyword>
<evidence type="ECO:0008006" key="4">
    <source>
        <dbReference type="Google" id="ProtNLM"/>
    </source>
</evidence>
<feature type="chain" id="PRO_5035872639" description="Secreted protein" evidence="1">
    <location>
        <begin position="18"/>
        <end position="78"/>
    </location>
</feature>
<sequence length="78" mass="8606">MLTIAMSMASWFSILEALATIRTTTSISTPCEKHSTKFLSTVSLFNVSVPVLLLERTSMPTSSSMEIMRLVVTSCCER</sequence>
<keyword evidence="3" id="KW-1185">Reference proteome</keyword>
<gene>
    <name evidence="2" type="ORF">KP509_02G114000</name>
</gene>
<protein>
    <recommendedName>
        <fullName evidence="4">Secreted protein</fullName>
    </recommendedName>
</protein>
<evidence type="ECO:0000313" key="3">
    <source>
        <dbReference type="Proteomes" id="UP000825935"/>
    </source>
</evidence>
<dbReference type="EMBL" id="CM035407">
    <property type="protein sequence ID" value="KAH7445240.1"/>
    <property type="molecule type" value="Genomic_DNA"/>
</dbReference>
<reference evidence="2" key="1">
    <citation type="submission" date="2021-08" db="EMBL/GenBank/DDBJ databases">
        <title>WGS assembly of Ceratopteris richardii.</title>
        <authorList>
            <person name="Marchant D.B."/>
            <person name="Chen G."/>
            <person name="Jenkins J."/>
            <person name="Shu S."/>
            <person name="Leebens-Mack J."/>
            <person name="Grimwood J."/>
            <person name="Schmutz J."/>
            <person name="Soltis P."/>
            <person name="Soltis D."/>
            <person name="Chen Z.-H."/>
        </authorList>
    </citation>
    <scope>NUCLEOTIDE SEQUENCE</scope>
    <source>
        <strain evidence="2">Whitten #5841</strain>
        <tissue evidence="2">Leaf</tissue>
    </source>
</reference>
<dbReference type="AlphaFoldDB" id="A0A8T2VDE6"/>
<evidence type="ECO:0000256" key="1">
    <source>
        <dbReference type="SAM" id="SignalP"/>
    </source>
</evidence>
<organism evidence="2 3">
    <name type="scientific">Ceratopteris richardii</name>
    <name type="common">Triangle waterfern</name>
    <dbReference type="NCBI Taxonomy" id="49495"/>
    <lineage>
        <taxon>Eukaryota</taxon>
        <taxon>Viridiplantae</taxon>
        <taxon>Streptophyta</taxon>
        <taxon>Embryophyta</taxon>
        <taxon>Tracheophyta</taxon>
        <taxon>Polypodiopsida</taxon>
        <taxon>Polypodiidae</taxon>
        <taxon>Polypodiales</taxon>
        <taxon>Pteridineae</taxon>
        <taxon>Pteridaceae</taxon>
        <taxon>Parkerioideae</taxon>
        <taxon>Ceratopteris</taxon>
    </lineage>
</organism>